<dbReference type="Proteomes" id="UP000183832">
    <property type="component" value="Unassembled WGS sequence"/>
</dbReference>
<dbReference type="EMBL" id="CVRI01000047">
    <property type="protein sequence ID" value="CRK97245.1"/>
    <property type="molecule type" value="Genomic_DNA"/>
</dbReference>
<evidence type="ECO:0000313" key="1">
    <source>
        <dbReference type="EMBL" id="CRK97245.1"/>
    </source>
</evidence>
<organism evidence="1 2">
    <name type="scientific">Clunio marinus</name>
    <dbReference type="NCBI Taxonomy" id="568069"/>
    <lineage>
        <taxon>Eukaryota</taxon>
        <taxon>Metazoa</taxon>
        <taxon>Ecdysozoa</taxon>
        <taxon>Arthropoda</taxon>
        <taxon>Hexapoda</taxon>
        <taxon>Insecta</taxon>
        <taxon>Pterygota</taxon>
        <taxon>Neoptera</taxon>
        <taxon>Endopterygota</taxon>
        <taxon>Diptera</taxon>
        <taxon>Nematocera</taxon>
        <taxon>Chironomoidea</taxon>
        <taxon>Chironomidae</taxon>
        <taxon>Clunio</taxon>
    </lineage>
</organism>
<evidence type="ECO:0000313" key="2">
    <source>
        <dbReference type="Proteomes" id="UP000183832"/>
    </source>
</evidence>
<proteinExistence type="predicted"/>
<protein>
    <submittedName>
        <fullName evidence="1">CLUMA_CG010641, isoform A</fullName>
    </submittedName>
</protein>
<reference evidence="1 2" key="1">
    <citation type="submission" date="2015-04" db="EMBL/GenBank/DDBJ databases">
        <authorList>
            <person name="Syromyatnikov M.Y."/>
            <person name="Popov V.N."/>
        </authorList>
    </citation>
    <scope>NUCLEOTIDE SEQUENCE [LARGE SCALE GENOMIC DNA]</scope>
</reference>
<keyword evidence="2" id="KW-1185">Reference proteome</keyword>
<dbReference type="AlphaFoldDB" id="A0A1J1IAD5"/>
<accession>A0A1J1IAD5</accession>
<gene>
    <name evidence="1" type="ORF">CLUMA_CG010641</name>
</gene>
<sequence>METAHSRRGCVLISSIRSAERTFIEVNRLSLKNKKICFMTANSDNNSVRHSALYVFYSHRNVSLHNQLLLKSVFKRKKNIHMAFMEG</sequence>
<name>A0A1J1IAD5_9DIPT</name>